<protein>
    <submittedName>
        <fullName evidence="3">Uncharacterized protein</fullName>
    </submittedName>
</protein>
<evidence type="ECO:0000313" key="3">
    <source>
        <dbReference type="EMBL" id="TKK75256.1"/>
    </source>
</evidence>
<comment type="caution">
    <text evidence="3">The sequence shown here is derived from an EMBL/GenBank/DDBJ whole genome shotgun (WGS) entry which is preliminary data.</text>
</comment>
<gene>
    <name evidence="3" type="ORF">FDA38_33095</name>
</gene>
<keyword evidence="2" id="KW-1133">Transmembrane helix</keyword>
<organism evidence="3 4">
    <name type="scientific">Kribbella jiaozuonensis</name>
    <dbReference type="NCBI Taxonomy" id="2575441"/>
    <lineage>
        <taxon>Bacteria</taxon>
        <taxon>Bacillati</taxon>
        <taxon>Actinomycetota</taxon>
        <taxon>Actinomycetes</taxon>
        <taxon>Propionibacteriales</taxon>
        <taxon>Kribbellaceae</taxon>
        <taxon>Kribbella</taxon>
    </lineage>
</organism>
<keyword evidence="2" id="KW-0472">Membrane</keyword>
<evidence type="ECO:0000256" key="2">
    <source>
        <dbReference type="SAM" id="Phobius"/>
    </source>
</evidence>
<feature type="region of interest" description="Disordered" evidence="1">
    <location>
        <begin position="133"/>
        <end position="173"/>
    </location>
</feature>
<evidence type="ECO:0000256" key="1">
    <source>
        <dbReference type="SAM" id="MobiDB-lite"/>
    </source>
</evidence>
<dbReference type="OrthoDB" id="3827100at2"/>
<dbReference type="AlphaFoldDB" id="A0A4U3LLJ6"/>
<dbReference type="Proteomes" id="UP000305836">
    <property type="component" value="Unassembled WGS sequence"/>
</dbReference>
<evidence type="ECO:0000313" key="4">
    <source>
        <dbReference type="Proteomes" id="UP000305836"/>
    </source>
</evidence>
<feature type="compositionally biased region" description="Polar residues" evidence="1">
    <location>
        <begin position="154"/>
        <end position="165"/>
    </location>
</feature>
<reference evidence="3 4" key="1">
    <citation type="submission" date="2019-04" db="EMBL/GenBank/DDBJ databases">
        <title>Kribbella sp. NEAU-THZ 27 nov., a novel actinomycete isolated from soil.</title>
        <authorList>
            <person name="Duan L."/>
        </authorList>
    </citation>
    <scope>NUCLEOTIDE SEQUENCE [LARGE SCALE GENOMIC DNA]</scope>
    <source>
        <strain evidence="4">NEAU-THZ27</strain>
    </source>
</reference>
<feature type="transmembrane region" description="Helical" evidence="2">
    <location>
        <begin position="81"/>
        <end position="99"/>
    </location>
</feature>
<feature type="transmembrane region" description="Helical" evidence="2">
    <location>
        <begin position="25"/>
        <end position="45"/>
    </location>
</feature>
<accession>A0A4U3LLJ6</accession>
<name>A0A4U3LLJ6_9ACTN</name>
<dbReference type="RefSeq" id="WP_137258116.1">
    <property type="nucleotide sequence ID" value="NZ_JBHSPQ010000005.1"/>
</dbReference>
<feature type="transmembrane region" description="Helical" evidence="2">
    <location>
        <begin position="105"/>
        <end position="124"/>
    </location>
</feature>
<sequence>MSEAQRRSGAEQPDARGPRGVGRLVWWWCACLVAGVGTVCVLAQWGVSATVVFVGLGALVAAVVASSIWSGDFVQGATRKITLTTVAGAVLGPAVAGLVGAFGAVGLLIVLILIGTTPALVTWVRTRWFAAGGNPSQQRQPDGAVPIRPAEEQPTAQGQPRTETTPEAEAQSDLGQLDDEALCLAWRRSFVQLEAASSAYERLTLIARRQQYLDELERRSPRGLAAWFASGARASGDPLPYIHGARRPTE</sequence>
<proteinExistence type="predicted"/>
<keyword evidence="4" id="KW-1185">Reference proteome</keyword>
<feature type="transmembrane region" description="Helical" evidence="2">
    <location>
        <begin position="51"/>
        <end position="69"/>
    </location>
</feature>
<dbReference type="EMBL" id="SZPZ01000005">
    <property type="protein sequence ID" value="TKK75256.1"/>
    <property type="molecule type" value="Genomic_DNA"/>
</dbReference>
<keyword evidence="2" id="KW-0812">Transmembrane</keyword>